<keyword evidence="2" id="KW-1185">Reference proteome</keyword>
<dbReference type="EMBL" id="BLAD01000054">
    <property type="protein sequence ID" value="GES01927.1"/>
    <property type="molecule type" value="Genomic_DNA"/>
</dbReference>
<evidence type="ECO:0000313" key="2">
    <source>
        <dbReference type="Proteomes" id="UP000334990"/>
    </source>
</evidence>
<dbReference type="RefSeq" id="WP_155338187.1">
    <property type="nucleotide sequence ID" value="NZ_BAAABN010000077.1"/>
</dbReference>
<dbReference type="OrthoDB" id="3213425at2"/>
<dbReference type="AlphaFoldDB" id="A0A5M3VYI0"/>
<organism evidence="1 2">
    <name type="scientific">Acrocarpospora corrugata</name>
    <dbReference type="NCBI Taxonomy" id="35763"/>
    <lineage>
        <taxon>Bacteria</taxon>
        <taxon>Bacillati</taxon>
        <taxon>Actinomycetota</taxon>
        <taxon>Actinomycetes</taxon>
        <taxon>Streptosporangiales</taxon>
        <taxon>Streptosporangiaceae</taxon>
        <taxon>Acrocarpospora</taxon>
    </lineage>
</organism>
<comment type="caution">
    <text evidence="1">The sequence shown here is derived from an EMBL/GenBank/DDBJ whole genome shotgun (WGS) entry which is preliminary data.</text>
</comment>
<dbReference type="Proteomes" id="UP000334990">
    <property type="component" value="Unassembled WGS sequence"/>
</dbReference>
<proteinExistence type="predicted"/>
<sequence>MLMRGRGLGTTRKTVTRWEHGVTPDAAAQQVLRALFEIPHDVRTAWPNWLPTGTDTWVTEKWDRDGTVRTLDTVAEGAAMDRREFLILAGAELLLPAYEWRTNPEPWIAAQQGGRHVGHALLDELDNLIATRRRMDDERGGAMLLDALHADFRYVADLIKNGSYSKTSGVGCTEPPPK</sequence>
<name>A0A5M3VYI0_9ACTN</name>
<protein>
    <recommendedName>
        <fullName evidence="3">Transcriptional regulator</fullName>
    </recommendedName>
</protein>
<accession>A0A5M3VYI0</accession>
<reference evidence="1 2" key="1">
    <citation type="submission" date="2019-10" db="EMBL/GenBank/DDBJ databases">
        <title>Whole genome shotgun sequence of Acrocarpospora corrugata NBRC 13972.</title>
        <authorList>
            <person name="Ichikawa N."/>
            <person name="Kimura A."/>
            <person name="Kitahashi Y."/>
            <person name="Komaki H."/>
            <person name="Oguchi A."/>
        </authorList>
    </citation>
    <scope>NUCLEOTIDE SEQUENCE [LARGE SCALE GENOMIC DNA]</scope>
    <source>
        <strain evidence="1 2">NBRC 13972</strain>
    </source>
</reference>
<evidence type="ECO:0000313" key="1">
    <source>
        <dbReference type="EMBL" id="GES01927.1"/>
    </source>
</evidence>
<gene>
    <name evidence="1" type="ORF">Acor_39920</name>
</gene>
<evidence type="ECO:0008006" key="3">
    <source>
        <dbReference type="Google" id="ProtNLM"/>
    </source>
</evidence>